<evidence type="ECO:0000259" key="5">
    <source>
        <dbReference type="PROSITE" id="PS50865"/>
    </source>
</evidence>
<feature type="domain" description="MYND-type" evidence="5">
    <location>
        <begin position="1"/>
        <end position="32"/>
    </location>
</feature>
<dbReference type="Proteomes" id="UP000077266">
    <property type="component" value="Unassembled WGS sequence"/>
</dbReference>
<dbReference type="Pfam" id="PF01753">
    <property type="entry name" value="zf-MYND"/>
    <property type="match status" value="1"/>
</dbReference>
<organism evidence="7 8">
    <name type="scientific">Exidia glandulosa HHB12029</name>
    <dbReference type="NCBI Taxonomy" id="1314781"/>
    <lineage>
        <taxon>Eukaryota</taxon>
        <taxon>Fungi</taxon>
        <taxon>Dikarya</taxon>
        <taxon>Basidiomycota</taxon>
        <taxon>Agaricomycotina</taxon>
        <taxon>Agaricomycetes</taxon>
        <taxon>Auriculariales</taxon>
        <taxon>Exidiaceae</taxon>
        <taxon>Exidia</taxon>
    </lineage>
</organism>
<dbReference type="STRING" id="1314781.A0A165QDQ5"/>
<evidence type="ECO:0000313" key="6">
    <source>
        <dbReference type="EMBL" id="KZV82942.1"/>
    </source>
</evidence>
<name>A0A165QDQ5_EXIGL</name>
<keyword evidence="1" id="KW-0479">Metal-binding</keyword>
<evidence type="ECO:0000256" key="2">
    <source>
        <dbReference type="ARBA" id="ARBA00022771"/>
    </source>
</evidence>
<dbReference type="PROSITE" id="PS50865">
    <property type="entry name" value="ZF_MYND_2"/>
    <property type="match status" value="1"/>
</dbReference>
<gene>
    <name evidence="7" type="ORF">EXIGLDRAFT_664085</name>
    <name evidence="6" type="ORF">EXIGLDRAFT_684396</name>
</gene>
<evidence type="ECO:0000256" key="3">
    <source>
        <dbReference type="ARBA" id="ARBA00022833"/>
    </source>
</evidence>
<dbReference type="GO" id="GO:0008270">
    <property type="term" value="F:zinc ion binding"/>
    <property type="evidence" value="ECO:0007669"/>
    <property type="project" value="UniProtKB-KW"/>
</dbReference>
<dbReference type="AlphaFoldDB" id="A0A165QDQ5"/>
<reference evidence="7 8" key="1">
    <citation type="journal article" date="2016" name="Mol. Biol. Evol.">
        <title>Comparative Genomics of Early-Diverging Mushroom-Forming Fungi Provides Insights into the Origins of Lignocellulose Decay Capabilities.</title>
        <authorList>
            <person name="Nagy L.G."/>
            <person name="Riley R."/>
            <person name="Tritt A."/>
            <person name="Adam C."/>
            <person name="Daum C."/>
            <person name="Floudas D."/>
            <person name="Sun H."/>
            <person name="Yadav J.S."/>
            <person name="Pangilinan J."/>
            <person name="Larsson K.H."/>
            <person name="Matsuura K."/>
            <person name="Barry K."/>
            <person name="Labutti K."/>
            <person name="Kuo R."/>
            <person name="Ohm R.A."/>
            <person name="Bhattacharya S.S."/>
            <person name="Shirouzu T."/>
            <person name="Yoshinaga Y."/>
            <person name="Martin F.M."/>
            <person name="Grigoriev I.V."/>
            <person name="Hibbett D.S."/>
        </authorList>
    </citation>
    <scope>NUCLEOTIDE SEQUENCE [LARGE SCALE GENOMIC DNA]</scope>
    <source>
        <strain evidence="7 8">HHB12029</strain>
    </source>
</reference>
<accession>A0A165QDQ5</accession>
<dbReference type="EMBL" id="KV426297">
    <property type="protein sequence ID" value="KZV82942.1"/>
    <property type="molecule type" value="Genomic_DNA"/>
</dbReference>
<dbReference type="EMBL" id="KV425883">
    <property type="protein sequence ID" value="KZW03456.1"/>
    <property type="molecule type" value="Genomic_DNA"/>
</dbReference>
<proteinExistence type="predicted"/>
<evidence type="ECO:0000313" key="7">
    <source>
        <dbReference type="EMBL" id="KZW03456.1"/>
    </source>
</evidence>
<protein>
    <recommendedName>
        <fullName evidence="5">MYND-type domain-containing protein</fullName>
    </recommendedName>
</protein>
<evidence type="ECO:0000256" key="4">
    <source>
        <dbReference type="PROSITE-ProRule" id="PRU00134"/>
    </source>
</evidence>
<dbReference type="Gene3D" id="6.10.140.2220">
    <property type="match status" value="1"/>
</dbReference>
<dbReference type="InterPro" id="IPR002893">
    <property type="entry name" value="Znf_MYND"/>
</dbReference>
<evidence type="ECO:0000313" key="8">
    <source>
        <dbReference type="Proteomes" id="UP000077266"/>
    </source>
</evidence>
<keyword evidence="3" id="KW-0862">Zinc</keyword>
<keyword evidence="2 4" id="KW-0863">Zinc-finger</keyword>
<evidence type="ECO:0000256" key="1">
    <source>
        <dbReference type="ARBA" id="ARBA00022723"/>
    </source>
</evidence>
<dbReference type="OrthoDB" id="432970at2759"/>
<keyword evidence="8" id="KW-1185">Reference proteome</keyword>
<sequence>MIDLKRCARCTSALYCNATCQKNDWPEHKRFCHPVEGNWSDQYRGCQDGSMHQGRLELVTWTSHPDADGDRTGFAAVVLSEVEDVKKMFKTKFKGDEEKFFKWLPTAFRWSCCGLDAQRNYGCDHHDVRYPQPCTCDFCIMAQPLPDEVYYERDVYRKNLRLARGPDPRSFDARKAAIAVIQRGKLGLPM</sequence>
<dbReference type="SUPFAM" id="SSF144232">
    <property type="entry name" value="HIT/MYND zinc finger-like"/>
    <property type="match status" value="1"/>
</dbReference>